<dbReference type="Gene3D" id="2.60.20.10">
    <property type="entry name" value="Crystallins"/>
    <property type="match status" value="1"/>
</dbReference>
<name>A0A918B4S4_9ACTN</name>
<dbReference type="Proteomes" id="UP000654123">
    <property type="component" value="Unassembled WGS sequence"/>
</dbReference>
<organism evidence="2 3">
    <name type="scientific">Streptomyces roseolilacinus</name>
    <dbReference type="NCBI Taxonomy" id="66904"/>
    <lineage>
        <taxon>Bacteria</taxon>
        <taxon>Bacillati</taxon>
        <taxon>Actinomycetota</taxon>
        <taxon>Actinomycetes</taxon>
        <taxon>Kitasatosporales</taxon>
        <taxon>Streptomycetaceae</taxon>
        <taxon>Streptomyces</taxon>
    </lineage>
</organism>
<feature type="compositionally biased region" description="Basic and acidic residues" evidence="1">
    <location>
        <begin position="1"/>
        <end position="10"/>
    </location>
</feature>
<reference evidence="2" key="2">
    <citation type="submission" date="2020-09" db="EMBL/GenBank/DDBJ databases">
        <authorList>
            <person name="Sun Q."/>
            <person name="Ohkuma M."/>
        </authorList>
    </citation>
    <scope>NUCLEOTIDE SEQUENCE</scope>
    <source>
        <strain evidence="2">JCM 4335</strain>
    </source>
</reference>
<feature type="region of interest" description="Disordered" evidence="1">
    <location>
        <begin position="1"/>
        <end position="40"/>
    </location>
</feature>
<protein>
    <submittedName>
        <fullName evidence="2">Uncharacterized protein</fullName>
    </submittedName>
</protein>
<dbReference type="EMBL" id="BMSV01000008">
    <property type="protein sequence ID" value="GGQ18732.1"/>
    <property type="molecule type" value="Genomic_DNA"/>
</dbReference>
<evidence type="ECO:0000313" key="3">
    <source>
        <dbReference type="Proteomes" id="UP000654123"/>
    </source>
</evidence>
<keyword evidence="3" id="KW-1185">Reference proteome</keyword>
<evidence type="ECO:0000256" key="1">
    <source>
        <dbReference type="SAM" id="MobiDB-lite"/>
    </source>
</evidence>
<dbReference type="InterPro" id="IPR011024">
    <property type="entry name" value="G_crystallin-like"/>
</dbReference>
<evidence type="ECO:0000313" key="2">
    <source>
        <dbReference type="EMBL" id="GGQ18732.1"/>
    </source>
</evidence>
<accession>A0A918B4S4</accession>
<reference evidence="2" key="1">
    <citation type="journal article" date="2014" name="Int. J. Syst. Evol. Microbiol.">
        <title>Complete genome sequence of Corynebacterium casei LMG S-19264T (=DSM 44701T), isolated from a smear-ripened cheese.</title>
        <authorList>
            <consortium name="US DOE Joint Genome Institute (JGI-PGF)"/>
            <person name="Walter F."/>
            <person name="Albersmeier A."/>
            <person name="Kalinowski J."/>
            <person name="Ruckert C."/>
        </authorList>
    </citation>
    <scope>NUCLEOTIDE SEQUENCE</scope>
    <source>
        <strain evidence="2">JCM 4335</strain>
    </source>
</reference>
<dbReference type="RefSeq" id="WP_189536158.1">
    <property type="nucleotide sequence ID" value="NZ_BMSV01000008.1"/>
</dbReference>
<proteinExistence type="predicted"/>
<dbReference type="AlphaFoldDB" id="A0A918B4S4"/>
<gene>
    <name evidence="2" type="ORF">GCM10010249_41700</name>
</gene>
<dbReference type="SUPFAM" id="SSF49695">
    <property type="entry name" value="gamma-Crystallin-like"/>
    <property type="match status" value="1"/>
</dbReference>
<comment type="caution">
    <text evidence="2">The sequence shown here is derived from an EMBL/GenBank/DDBJ whole genome shotgun (WGS) entry which is preliminary data.</text>
</comment>
<sequence length="237" mass="25930">MSHERTDGHTDQVTGGAEPAGRQASAPDAEPRPLSPTADRDLFADRAPLGLVRLFEASVPLVLDGEPVEDEERMHADLAGPLHLTPLGRGADTVLGAFTDRAAMLEAARREDDADEEVSPERLERARASFEHICTSNPSVLPARVCFFEDAGEQGDAKCLDPGLGYPNLSRVRRGFLSTQNWNDVISSLSWCRFDVSLFDAFDWQGNEFFARKGCNNPDLARFGWGDRAASIANWGT</sequence>